<dbReference type="PANTHER" id="PTHR45982:SF1">
    <property type="entry name" value="REGULATOR OF CHROMOSOME CONDENSATION"/>
    <property type="match status" value="1"/>
</dbReference>
<evidence type="ECO:0000256" key="4">
    <source>
        <dbReference type="SAM" id="MobiDB-lite"/>
    </source>
</evidence>
<dbReference type="GO" id="GO:0005085">
    <property type="term" value="F:guanyl-nucleotide exchange factor activity"/>
    <property type="evidence" value="ECO:0007669"/>
    <property type="project" value="TreeGrafter"/>
</dbReference>
<dbReference type="AlphaFoldDB" id="A0A0J9XJS0"/>
<feature type="domain" description="RCC1-like" evidence="5">
    <location>
        <begin position="3"/>
        <end position="365"/>
    </location>
</feature>
<name>A0A0J9XJS0_GEOCN</name>
<dbReference type="PRINTS" id="PR00633">
    <property type="entry name" value="RCCNDNSATION"/>
</dbReference>
<dbReference type="Proteomes" id="UP000242525">
    <property type="component" value="Unassembled WGS sequence"/>
</dbReference>
<organism evidence="6 7">
    <name type="scientific">Geotrichum candidum</name>
    <name type="common">Oospora lactis</name>
    <name type="synonym">Dipodascus geotrichum</name>
    <dbReference type="NCBI Taxonomy" id="1173061"/>
    <lineage>
        <taxon>Eukaryota</taxon>
        <taxon>Fungi</taxon>
        <taxon>Dikarya</taxon>
        <taxon>Ascomycota</taxon>
        <taxon>Saccharomycotina</taxon>
        <taxon>Dipodascomycetes</taxon>
        <taxon>Dipodascales</taxon>
        <taxon>Dipodascaceae</taxon>
        <taxon>Geotrichum</taxon>
    </lineage>
</organism>
<evidence type="ECO:0000256" key="1">
    <source>
        <dbReference type="ARBA" id="ARBA00022658"/>
    </source>
</evidence>
<dbReference type="OrthoDB" id="5370059at2759"/>
<comment type="caution">
    <text evidence="6">The sequence shown here is derived from an EMBL/GenBank/DDBJ whole genome shotgun (WGS) entry which is preliminary data.</text>
</comment>
<dbReference type="PROSITE" id="PS50012">
    <property type="entry name" value="RCC1_3"/>
    <property type="match status" value="4"/>
</dbReference>
<dbReference type="SUPFAM" id="SSF50985">
    <property type="entry name" value="RCC1/BLIP-II"/>
    <property type="match status" value="1"/>
</dbReference>
<dbReference type="STRING" id="1173061.A0A0J9XJS0"/>
<dbReference type="InterPro" id="IPR051553">
    <property type="entry name" value="Ran_GTPase-activating"/>
</dbReference>
<evidence type="ECO:0000256" key="3">
    <source>
        <dbReference type="PROSITE-ProRule" id="PRU00235"/>
    </source>
</evidence>
<keyword evidence="2" id="KW-0677">Repeat</keyword>
<evidence type="ECO:0000256" key="2">
    <source>
        <dbReference type="ARBA" id="ARBA00022737"/>
    </source>
</evidence>
<dbReference type="Pfam" id="PF25390">
    <property type="entry name" value="WD40_RLD"/>
    <property type="match status" value="1"/>
</dbReference>
<keyword evidence="1" id="KW-0344">Guanine-nucleotide releasing factor</keyword>
<reference evidence="6" key="1">
    <citation type="submission" date="2014-03" db="EMBL/GenBank/DDBJ databases">
        <authorList>
            <person name="Casaregola S."/>
        </authorList>
    </citation>
    <scope>NUCLEOTIDE SEQUENCE [LARGE SCALE GENOMIC DNA]</scope>
    <source>
        <strain evidence="6">CLIB 918</strain>
    </source>
</reference>
<accession>A0A0J9XJS0</accession>
<dbReference type="GO" id="GO:0005737">
    <property type="term" value="C:cytoplasm"/>
    <property type="evidence" value="ECO:0007669"/>
    <property type="project" value="TreeGrafter"/>
</dbReference>
<evidence type="ECO:0000313" key="6">
    <source>
        <dbReference type="EMBL" id="CDO57542.1"/>
    </source>
</evidence>
<protein>
    <submittedName>
        <fullName evidence="6">Similar to Saccharomyces cerevisiae YAL020C ATS1 Protein required, with Elongator complex, Kti11p, and Kti12p, for modification of wobble nucleosides in tRNA</fullName>
    </submittedName>
</protein>
<feature type="repeat" description="RCC1" evidence="3">
    <location>
        <begin position="282"/>
        <end position="321"/>
    </location>
</feature>
<evidence type="ECO:0000259" key="5">
    <source>
        <dbReference type="Pfam" id="PF25390"/>
    </source>
</evidence>
<dbReference type="InterPro" id="IPR000408">
    <property type="entry name" value="Reg_chr_condens"/>
</dbReference>
<dbReference type="InterPro" id="IPR058923">
    <property type="entry name" value="RCC1-like_dom"/>
</dbReference>
<feature type="repeat" description="RCC1" evidence="3">
    <location>
        <begin position="1"/>
        <end position="58"/>
    </location>
</feature>
<sequence>MTLYSFGSNGSGQLGQGHMEDTDTPHPVQFADPTTAPPLTDKVELAFGGNHTLLLDCASGRLFGSGDNQHSQLGQLPSVSQSALTKFVELQLPKGARPVAHIAAGWEFSVVITDDGAVYTAGKGPKGELANGNGDIKQHREFIKVYQFDYNRPGSQVVKAVASMAHVVVLLESGELYGWGVSRKGQLGLASASTGVSMRPVAIDFNAGRDAPCKAMDVACGRTFTLVMARDETQAQSVILLSNDKTMTKFAEDLSGLGDNVSDPIISVTAGWSTIHVLSQSGQLFSVGNNSHGQLGPSDKTALRFASQSAGTEHYLGISHSGSNSTVSTWGWGEHGNCGPDYTESRPKGELYEVFNGPVRAVYGGYASSWILA</sequence>
<feature type="repeat" description="RCC1" evidence="3">
    <location>
        <begin position="174"/>
        <end position="231"/>
    </location>
</feature>
<feature type="region of interest" description="Disordered" evidence="4">
    <location>
        <begin position="1"/>
        <end position="27"/>
    </location>
</feature>
<keyword evidence="7" id="KW-1185">Reference proteome</keyword>
<gene>
    <name evidence="6" type="ORF">BN980_GECA22s01462g</name>
</gene>
<dbReference type="InterPro" id="IPR009091">
    <property type="entry name" value="RCC1/BLIP-II"/>
</dbReference>
<proteinExistence type="predicted"/>
<evidence type="ECO:0000313" key="7">
    <source>
        <dbReference type="Proteomes" id="UP000242525"/>
    </source>
</evidence>
<dbReference type="PANTHER" id="PTHR45982">
    <property type="entry name" value="REGULATOR OF CHROMOSOME CONDENSATION"/>
    <property type="match status" value="1"/>
</dbReference>
<dbReference type="EMBL" id="CCBN010000022">
    <property type="protein sequence ID" value="CDO57542.1"/>
    <property type="molecule type" value="Genomic_DNA"/>
</dbReference>
<dbReference type="Gene3D" id="2.130.10.30">
    <property type="entry name" value="Regulator of chromosome condensation 1/beta-lactamase-inhibitor protein II"/>
    <property type="match status" value="2"/>
</dbReference>
<feature type="repeat" description="RCC1" evidence="3">
    <location>
        <begin position="60"/>
        <end position="115"/>
    </location>
</feature>